<organism evidence="1 2">
    <name type="scientific">Paraburkholderia bengalensis</name>
    <dbReference type="NCBI Taxonomy" id="2747562"/>
    <lineage>
        <taxon>Bacteria</taxon>
        <taxon>Pseudomonadati</taxon>
        <taxon>Pseudomonadota</taxon>
        <taxon>Betaproteobacteria</taxon>
        <taxon>Burkholderiales</taxon>
        <taxon>Burkholderiaceae</taxon>
        <taxon>Paraburkholderia</taxon>
    </lineage>
</organism>
<reference evidence="1 2" key="1">
    <citation type="journal article" date="2022" name="Arch. Microbiol.">
        <title>Paraburkholderia bengalensis sp. nov. isolated from roots of Oryza sativa, IR64.</title>
        <authorList>
            <person name="Nag P."/>
            <person name="Mondal N."/>
            <person name="Sarkar J."/>
            <person name="Das S."/>
        </authorList>
    </citation>
    <scope>NUCLEOTIDE SEQUENCE [LARGE SCALE GENOMIC DNA]</scope>
    <source>
        <strain evidence="1 2">IR64_4_BI</strain>
    </source>
</reference>
<evidence type="ECO:0008006" key="3">
    <source>
        <dbReference type="Google" id="ProtNLM"/>
    </source>
</evidence>
<gene>
    <name evidence="1" type="ORF">H3V53_14800</name>
</gene>
<dbReference type="RefSeq" id="WP_336598583.1">
    <property type="nucleotide sequence ID" value="NZ_JACFYJ010000021.1"/>
</dbReference>
<comment type="caution">
    <text evidence="1">The sequence shown here is derived from an EMBL/GenBank/DDBJ whole genome shotgun (WGS) entry which is preliminary data.</text>
</comment>
<dbReference type="Proteomes" id="UP001386437">
    <property type="component" value="Unassembled WGS sequence"/>
</dbReference>
<proteinExistence type="predicted"/>
<keyword evidence="2" id="KW-1185">Reference proteome</keyword>
<dbReference type="EMBL" id="JACFYJ010000021">
    <property type="protein sequence ID" value="MEI5998428.1"/>
    <property type="molecule type" value="Genomic_DNA"/>
</dbReference>
<name>A0ABU8IS21_9BURK</name>
<evidence type="ECO:0000313" key="2">
    <source>
        <dbReference type="Proteomes" id="UP001386437"/>
    </source>
</evidence>
<protein>
    <recommendedName>
        <fullName evidence="3">Phage integrase family protein</fullName>
    </recommendedName>
</protein>
<sequence length="647" mass="72381">MQKHRSLKSSVEQFSYRPIELHPLPLAKGISVLHPESAVIVFDGMAKDVGALCYMRRQSNVAMINRRVRRARAVDLDSLDLARTRLIGRFIALASDLLYCGFTNSTVHGWVGLWIILMDWADENGHPDVCGGGEATYVGFRAYVDYLRHRLDTNQISQRTASSRQFATLRLMERLTGLHDIHRGVRLIDIARPGDSRTTPPSEHDLGRLEGLCDAIFRGHSDLVLEGRKFPYKMEVPKSLAWDRDYVWLFPLNGLATSVGRGENGSGGGRAYAAYDFENGLVATVDEIRSRFNDVSNAYSSIRYARNRLLEANRNGRHPARIAAAVRAHNAFVLLFLGQTGMNISVAFALPWGAEYKVGTSQQGFREIKWRAGGKLVSVVIRNKFLPLFSKFIEIRGYLLDGRECDRLSFGLGTEHRGDPKPMTQTGLESFYTSLQRVDPTIPRIRNRKLRAAKQDYHVRNDDPSVAATIMGHSEETARRHYTAGSESAHHEEISTFLTKVEESALNKRIVLRANELVDGGVPGHLGTCAEFHAPHAIGDAVPVAPDCGRQEGCLFCDKHRVHADAHDVRKLVSCAFVIQQTTYLPGAQTYFEPVLNRISSLLDAVKAFDGMASIVSEIEHEVEEYGQLDAYWAEKWALLNELEVIV</sequence>
<accession>A0ABU8IS21</accession>
<evidence type="ECO:0000313" key="1">
    <source>
        <dbReference type="EMBL" id="MEI5998428.1"/>
    </source>
</evidence>